<dbReference type="InterPro" id="IPR029014">
    <property type="entry name" value="NiFe-Hase_large"/>
</dbReference>
<dbReference type="InterPro" id="IPR001135">
    <property type="entry name" value="NADH_Q_OxRdtase_suD"/>
</dbReference>
<evidence type="ECO:0000256" key="1">
    <source>
        <dbReference type="ARBA" id="ARBA00023002"/>
    </source>
</evidence>
<dbReference type="Proteomes" id="UP001325479">
    <property type="component" value="Chromosome"/>
</dbReference>
<dbReference type="InterPro" id="IPR001268">
    <property type="entry name" value="NADH_UbQ_OxRdtase_30kDa_su"/>
</dbReference>
<name>A0ABZ0WUE1_9BURK</name>
<protein>
    <submittedName>
        <fullName evidence="5">NADH-quinone oxidoreductase subunit C</fullName>
        <ecNumber evidence="5">1.6.5.9</ecNumber>
    </submittedName>
</protein>
<sequence>MRIDAIGLASLVRLHALSARSAAFLAHVDASEWTRAAQTVREGGGRLVSLWGAEQTLGQFSINAVYALEDGLLWTRLALDDATPERASYPDVSGIFACANRMQRAVHDLLGLNAAGAADTRPWLNHGNWPADYQPLRQSQWSGRETFESNEADYAFVPVAGDGVHEIAVGPIHAGIIEPGHFRFSVVGEKVLRLEERLGYAHRGIERLFGAAPLLEGHRLAARIAGDSTVAFSWAYCMALERALDVPVPPRAQWLRALLLERERVANHLGDLGALGNDAGFAFGLAQFSRLKEDWLRLNARAFGHRYLMDLIVPGGVARDLEPALADAIAVQCEQIECEVRVMHRIYDEQSGLQDRFSTTGRLTPAVAAHFSVCGLAARASGQAMDVRVDHPHTPYDALAPKIVTDERGDVAARVAVRFNEVSESLRLIRVLLKGLGSETAGAGPIAVPVDVTRAPSRGLGWVEGWRGDVLVALETGPGGTIARCHCHDPSWQNWPALEHAIIGNIVPDFPLINKSFNLNYAGHDL</sequence>
<reference evidence="5 6" key="1">
    <citation type="submission" date="2023-12" db="EMBL/GenBank/DDBJ databases">
        <title>Genome sequencing and assembly of bacterial species from a model synthetic community.</title>
        <authorList>
            <person name="Hogle S.L."/>
        </authorList>
    </citation>
    <scope>NUCLEOTIDE SEQUENCE [LARGE SCALE GENOMIC DNA]</scope>
    <source>
        <strain evidence="5 6">HAMBI 2494</strain>
    </source>
</reference>
<dbReference type="InterPro" id="IPR037232">
    <property type="entry name" value="NADH_quin_OxRdtase_su_C/D-like"/>
</dbReference>
<dbReference type="Gene3D" id="1.10.645.10">
    <property type="entry name" value="Cytochrome-c3 Hydrogenase, chain B"/>
    <property type="match status" value="1"/>
</dbReference>
<keyword evidence="1 5" id="KW-0560">Oxidoreductase</keyword>
<dbReference type="PANTHER" id="PTHR43485:SF1">
    <property type="entry name" value="FORMATE HYDROGENLYASE SUBUNIT 5-RELATED"/>
    <property type="match status" value="1"/>
</dbReference>
<keyword evidence="2" id="KW-0520">NAD</keyword>
<accession>A0ABZ0WUE1</accession>
<feature type="domain" description="NADH:ubiquinone oxidoreductase 30kDa subunit" evidence="3">
    <location>
        <begin position="27"/>
        <end position="139"/>
    </location>
</feature>
<dbReference type="RefSeq" id="WP_114814684.1">
    <property type="nucleotide sequence ID" value="NZ_CP139965.1"/>
</dbReference>
<organism evidence="5 6">
    <name type="scientific">Paraburkholderia kururiensis</name>
    <dbReference type="NCBI Taxonomy" id="984307"/>
    <lineage>
        <taxon>Bacteria</taxon>
        <taxon>Pseudomonadati</taxon>
        <taxon>Pseudomonadota</taxon>
        <taxon>Betaproteobacteria</taxon>
        <taxon>Burkholderiales</taxon>
        <taxon>Burkholderiaceae</taxon>
        <taxon>Paraburkholderia</taxon>
    </lineage>
</organism>
<dbReference type="PANTHER" id="PTHR43485">
    <property type="entry name" value="HYDROGENASE-4 COMPONENT G"/>
    <property type="match status" value="1"/>
</dbReference>
<dbReference type="Pfam" id="PF00329">
    <property type="entry name" value="Complex1_30kDa"/>
    <property type="match status" value="1"/>
</dbReference>
<dbReference type="GO" id="GO:0050136">
    <property type="term" value="F:NADH dehydrogenase (quinone) (non-electrogenic) activity"/>
    <property type="evidence" value="ECO:0007669"/>
    <property type="project" value="UniProtKB-EC"/>
</dbReference>
<dbReference type="EMBL" id="CP139965">
    <property type="protein sequence ID" value="WQD81029.1"/>
    <property type="molecule type" value="Genomic_DNA"/>
</dbReference>
<dbReference type="SUPFAM" id="SSF143243">
    <property type="entry name" value="Nqo5-like"/>
    <property type="match status" value="1"/>
</dbReference>
<gene>
    <name evidence="5" type="ORF">U0042_15500</name>
</gene>
<evidence type="ECO:0000256" key="2">
    <source>
        <dbReference type="ARBA" id="ARBA00023027"/>
    </source>
</evidence>
<proteinExistence type="predicted"/>
<evidence type="ECO:0000313" key="6">
    <source>
        <dbReference type="Proteomes" id="UP001325479"/>
    </source>
</evidence>
<dbReference type="InterPro" id="IPR052197">
    <property type="entry name" value="ComplexI_49kDa-like"/>
</dbReference>
<evidence type="ECO:0000259" key="3">
    <source>
        <dbReference type="Pfam" id="PF00329"/>
    </source>
</evidence>
<feature type="domain" description="NADH-quinone oxidoreductase subunit D" evidence="4">
    <location>
        <begin position="288"/>
        <end position="438"/>
    </location>
</feature>
<keyword evidence="6" id="KW-1185">Reference proteome</keyword>
<dbReference type="EC" id="1.6.5.9" evidence="5"/>
<dbReference type="SUPFAM" id="SSF56762">
    <property type="entry name" value="HydB/Nqo4-like"/>
    <property type="match status" value="1"/>
</dbReference>
<dbReference type="Pfam" id="PF00346">
    <property type="entry name" value="Complex1_49kDa"/>
    <property type="match status" value="1"/>
</dbReference>
<evidence type="ECO:0000259" key="4">
    <source>
        <dbReference type="Pfam" id="PF00346"/>
    </source>
</evidence>
<evidence type="ECO:0000313" key="5">
    <source>
        <dbReference type="EMBL" id="WQD81029.1"/>
    </source>
</evidence>